<dbReference type="EMBL" id="BAABBW010000001">
    <property type="protein sequence ID" value="GAA4170550.1"/>
    <property type="molecule type" value="Genomic_DNA"/>
</dbReference>
<keyword evidence="3" id="KW-1185">Reference proteome</keyword>
<evidence type="ECO:0000256" key="1">
    <source>
        <dbReference type="SAM" id="MobiDB-lite"/>
    </source>
</evidence>
<protein>
    <recommendedName>
        <fullName evidence="4">Transposase</fullName>
    </recommendedName>
</protein>
<accession>A0ABP7ZU45</accession>
<sequence>MGRDCGGRGDVVFADSVYEGLHVRQISRGGRMHHIGIGRAHAGRRAIALADEHEITVIDLPTGEVLSTHPIQPNKSYWPRQSKEPGQRPGSSKK</sequence>
<feature type="region of interest" description="Disordered" evidence="1">
    <location>
        <begin position="66"/>
        <end position="94"/>
    </location>
</feature>
<organism evidence="2 3">
    <name type="scientific">Gryllotalpicola koreensis</name>
    <dbReference type="NCBI Taxonomy" id="993086"/>
    <lineage>
        <taxon>Bacteria</taxon>
        <taxon>Bacillati</taxon>
        <taxon>Actinomycetota</taxon>
        <taxon>Actinomycetes</taxon>
        <taxon>Micrococcales</taxon>
        <taxon>Microbacteriaceae</taxon>
        <taxon>Gryllotalpicola</taxon>
    </lineage>
</organism>
<evidence type="ECO:0000313" key="2">
    <source>
        <dbReference type="EMBL" id="GAA4170550.1"/>
    </source>
</evidence>
<evidence type="ECO:0008006" key="4">
    <source>
        <dbReference type="Google" id="ProtNLM"/>
    </source>
</evidence>
<gene>
    <name evidence="2" type="ORF">GCM10022287_08620</name>
</gene>
<reference evidence="3" key="1">
    <citation type="journal article" date="2019" name="Int. J. Syst. Evol. Microbiol.">
        <title>The Global Catalogue of Microorganisms (GCM) 10K type strain sequencing project: providing services to taxonomists for standard genome sequencing and annotation.</title>
        <authorList>
            <consortium name="The Broad Institute Genomics Platform"/>
            <consortium name="The Broad Institute Genome Sequencing Center for Infectious Disease"/>
            <person name="Wu L."/>
            <person name="Ma J."/>
        </authorList>
    </citation>
    <scope>NUCLEOTIDE SEQUENCE [LARGE SCALE GENOMIC DNA]</scope>
    <source>
        <strain evidence="3">JCM 17591</strain>
    </source>
</reference>
<dbReference type="Proteomes" id="UP001501079">
    <property type="component" value="Unassembled WGS sequence"/>
</dbReference>
<name>A0ABP7ZU45_9MICO</name>
<comment type="caution">
    <text evidence="2">The sequence shown here is derived from an EMBL/GenBank/DDBJ whole genome shotgun (WGS) entry which is preliminary data.</text>
</comment>
<proteinExistence type="predicted"/>
<evidence type="ECO:0000313" key="3">
    <source>
        <dbReference type="Proteomes" id="UP001501079"/>
    </source>
</evidence>